<feature type="non-terminal residue" evidence="4">
    <location>
        <position position="1"/>
    </location>
</feature>
<feature type="repeat" description="PPR" evidence="3">
    <location>
        <begin position="58"/>
        <end position="92"/>
    </location>
</feature>
<dbReference type="Gene3D" id="1.25.40.10">
    <property type="entry name" value="Tetratricopeptide repeat domain"/>
    <property type="match status" value="2"/>
</dbReference>
<sequence length="149" mass="17117">KIGNLEEAKQLFEGMEKRGVRPNIVTYNVLIDVYGKKRKLEEAKLLFKEMKNIGVRPDTIAYNTLIYEYRKKENLEETKRLFEEREKKGVRYDTATYTTTLIDGYCKKGKMTVAHKLRGVMEATGNKPNVYTYASLIHGELLSGNSAEA</sequence>
<evidence type="ECO:0000256" key="1">
    <source>
        <dbReference type="ARBA" id="ARBA00007626"/>
    </source>
</evidence>
<comment type="similarity">
    <text evidence="1">Belongs to the PPR family. P subfamily.</text>
</comment>
<dbReference type="PANTHER" id="PTHR46128:SF211">
    <property type="entry name" value="PENTACOTRIPEPTIDE-REPEAT REGION OF PRORP DOMAIN-CONTAINING PROTEIN"/>
    <property type="match status" value="1"/>
</dbReference>
<organism evidence="4 5">
    <name type="scientific">Dipteronia sinensis</name>
    <dbReference type="NCBI Taxonomy" id="43782"/>
    <lineage>
        <taxon>Eukaryota</taxon>
        <taxon>Viridiplantae</taxon>
        <taxon>Streptophyta</taxon>
        <taxon>Embryophyta</taxon>
        <taxon>Tracheophyta</taxon>
        <taxon>Spermatophyta</taxon>
        <taxon>Magnoliopsida</taxon>
        <taxon>eudicotyledons</taxon>
        <taxon>Gunneridae</taxon>
        <taxon>Pentapetalae</taxon>
        <taxon>rosids</taxon>
        <taxon>malvids</taxon>
        <taxon>Sapindales</taxon>
        <taxon>Sapindaceae</taxon>
        <taxon>Hippocastanoideae</taxon>
        <taxon>Acereae</taxon>
        <taxon>Dipteronia</taxon>
    </lineage>
</organism>
<dbReference type="InterPro" id="IPR011990">
    <property type="entry name" value="TPR-like_helical_dom_sf"/>
</dbReference>
<keyword evidence="5" id="KW-1185">Reference proteome</keyword>
<evidence type="ECO:0000313" key="5">
    <source>
        <dbReference type="Proteomes" id="UP001281410"/>
    </source>
</evidence>
<feature type="repeat" description="PPR" evidence="3">
    <location>
        <begin position="94"/>
        <end position="128"/>
    </location>
</feature>
<dbReference type="EMBL" id="JANJYJ010000005">
    <property type="protein sequence ID" value="KAK3211109.1"/>
    <property type="molecule type" value="Genomic_DNA"/>
</dbReference>
<feature type="repeat" description="PPR" evidence="3">
    <location>
        <begin position="23"/>
        <end position="57"/>
    </location>
</feature>
<protein>
    <recommendedName>
        <fullName evidence="6">Pentatricopeptide repeat-containing protein</fullName>
    </recommendedName>
</protein>
<dbReference type="SUPFAM" id="SSF81901">
    <property type="entry name" value="HCP-like"/>
    <property type="match status" value="1"/>
</dbReference>
<dbReference type="PROSITE" id="PS51375">
    <property type="entry name" value="PPR"/>
    <property type="match status" value="4"/>
</dbReference>
<evidence type="ECO:0000313" key="4">
    <source>
        <dbReference type="EMBL" id="KAK3211109.1"/>
    </source>
</evidence>
<dbReference type="InterPro" id="IPR002885">
    <property type="entry name" value="PPR_rpt"/>
</dbReference>
<name>A0AAE0AC86_9ROSI</name>
<comment type="caution">
    <text evidence="4">The sequence shown here is derived from an EMBL/GenBank/DDBJ whole genome shotgun (WGS) entry which is preliminary data.</text>
</comment>
<keyword evidence="2" id="KW-0677">Repeat</keyword>
<dbReference type="InterPro" id="IPR050872">
    <property type="entry name" value="PPR_P_subfamily"/>
</dbReference>
<feature type="repeat" description="PPR" evidence="3">
    <location>
        <begin position="1"/>
        <end position="22"/>
    </location>
</feature>
<gene>
    <name evidence="4" type="ORF">Dsin_015815</name>
</gene>
<dbReference type="AlphaFoldDB" id="A0AAE0AC86"/>
<dbReference type="Pfam" id="PF01535">
    <property type="entry name" value="PPR"/>
    <property type="match status" value="1"/>
</dbReference>
<dbReference type="PANTHER" id="PTHR46128">
    <property type="entry name" value="MITOCHONDRIAL GROUP I INTRON SPLICING FACTOR CCM1"/>
    <property type="match status" value="1"/>
</dbReference>
<proteinExistence type="inferred from homology"/>
<dbReference type="NCBIfam" id="TIGR00756">
    <property type="entry name" value="PPR"/>
    <property type="match status" value="4"/>
</dbReference>
<accession>A0AAE0AC86</accession>
<evidence type="ECO:0000256" key="3">
    <source>
        <dbReference type="PROSITE-ProRule" id="PRU00708"/>
    </source>
</evidence>
<evidence type="ECO:0000256" key="2">
    <source>
        <dbReference type="ARBA" id="ARBA00022737"/>
    </source>
</evidence>
<reference evidence="4" key="1">
    <citation type="journal article" date="2023" name="Plant J.">
        <title>Genome sequences and population genomics provide insights into the demographic history, inbreeding, and mutation load of two 'living fossil' tree species of Dipteronia.</title>
        <authorList>
            <person name="Feng Y."/>
            <person name="Comes H.P."/>
            <person name="Chen J."/>
            <person name="Zhu S."/>
            <person name="Lu R."/>
            <person name="Zhang X."/>
            <person name="Li P."/>
            <person name="Qiu J."/>
            <person name="Olsen K.M."/>
            <person name="Qiu Y."/>
        </authorList>
    </citation>
    <scope>NUCLEOTIDE SEQUENCE</scope>
    <source>
        <strain evidence="4">NBL</strain>
    </source>
</reference>
<dbReference type="Proteomes" id="UP001281410">
    <property type="component" value="Unassembled WGS sequence"/>
</dbReference>
<dbReference type="Pfam" id="PF13041">
    <property type="entry name" value="PPR_2"/>
    <property type="match status" value="2"/>
</dbReference>
<evidence type="ECO:0008006" key="6">
    <source>
        <dbReference type="Google" id="ProtNLM"/>
    </source>
</evidence>